<gene>
    <name evidence="2" type="ORF">CUD01_16890</name>
</gene>
<dbReference type="EMBL" id="BJLP01000025">
    <property type="protein sequence ID" value="GEA81245.1"/>
    <property type="molecule type" value="Genomic_DNA"/>
</dbReference>
<feature type="domain" description="Polysaccharide pyruvyl transferase" evidence="1">
    <location>
        <begin position="71"/>
        <end position="296"/>
    </location>
</feature>
<dbReference type="PANTHER" id="PTHR36836">
    <property type="entry name" value="COLANIC ACID BIOSYNTHESIS PROTEIN WCAK"/>
    <property type="match status" value="1"/>
</dbReference>
<dbReference type="RefSeq" id="WP_166772148.1">
    <property type="nucleotide sequence ID" value="NZ_BJLP01000025.1"/>
</dbReference>
<dbReference type="InterPro" id="IPR007345">
    <property type="entry name" value="Polysacch_pyruvyl_Trfase"/>
</dbReference>
<comment type="caution">
    <text evidence="2">The sequence shown here is derived from an EMBL/GenBank/DDBJ whole genome shotgun (WGS) entry which is preliminary data.</text>
</comment>
<evidence type="ECO:0000313" key="3">
    <source>
        <dbReference type="Proteomes" id="UP000315842"/>
    </source>
</evidence>
<dbReference type="Pfam" id="PF04230">
    <property type="entry name" value="PS_pyruv_trans"/>
    <property type="match status" value="1"/>
</dbReference>
<protein>
    <recommendedName>
        <fullName evidence="1">Polysaccharide pyruvyl transferase domain-containing protein</fullName>
    </recommendedName>
</protein>
<proteinExistence type="predicted"/>
<name>A0A4Y3KE04_CELUD</name>
<organism evidence="2 3">
    <name type="scientific">Cellulomonas uda</name>
    <dbReference type="NCBI Taxonomy" id="1714"/>
    <lineage>
        <taxon>Bacteria</taxon>
        <taxon>Bacillati</taxon>
        <taxon>Actinomycetota</taxon>
        <taxon>Actinomycetes</taxon>
        <taxon>Micrococcales</taxon>
        <taxon>Cellulomonadaceae</taxon>
        <taxon>Cellulomonas</taxon>
    </lineage>
</organism>
<dbReference type="Proteomes" id="UP000315842">
    <property type="component" value="Unassembled WGS sequence"/>
</dbReference>
<evidence type="ECO:0000259" key="1">
    <source>
        <dbReference type="Pfam" id="PF04230"/>
    </source>
</evidence>
<dbReference type="AlphaFoldDB" id="A0A4Y3KE04"/>
<dbReference type="PANTHER" id="PTHR36836:SF1">
    <property type="entry name" value="COLANIC ACID BIOSYNTHESIS PROTEIN WCAK"/>
    <property type="match status" value="1"/>
</dbReference>
<reference evidence="2 3" key="1">
    <citation type="submission" date="2019-06" db="EMBL/GenBank/DDBJ databases">
        <title>Whole genome shotgun sequence of Cellulomonas uda NBRC 3747.</title>
        <authorList>
            <person name="Hosoyama A."/>
            <person name="Uohara A."/>
            <person name="Ohji S."/>
            <person name="Ichikawa N."/>
        </authorList>
    </citation>
    <scope>NUCLEOTIDE SEQUENCE [LARGE SCALE GENOMIC DNA]</scope>
    <source>
        <strain evidence="2 3">NBRC 3747</strain>
    </source>
</reference>
<keyword evidence="3" id="KW-1185">Reference proteome</keyword>
<sequence length="361" mass="38679">MRVVVLWANDESTNLGVRALAHGTAALVERSWPGAEVVHLYYGSSVSPMPLGSWRTLARARVDRRLPLRDWFAGFDLAVDTRGGDSFADIYGLGRLTNQSLVAEVARSAGTPVVLGPQTVGPFRTRRGTALGRFTLARSAAVIARDAVSAEHATRLGRPADLLATDVVFALPRPVVERTRDVLLNVSGLLWAPNPHVEAARYRETVLDLSRKLVASGRRLSLLAHVLDSPAVDNDVPAVRELAALLDDPDVEVLVPRDLAHVRELTASARLVVGSRMHACLNALSCATPAVPLAYSRKFAPLLAGLGWDHTVDLRTAPNPVDDVLALADRPLDDDVEGALARADELLAPVPGVLHRVGDAG</sequence>
<accession>A0A4Y3KE04</accession>
<evidence type="ECO:0000313" key="2">
    <source>
        <dbReference type="EMBL" id="GEA81245.1"/>
    </source>
</evidence>